<dbReference type="AlphaFoldDB" id="A0A2H3BMW9"/>
<proteinExistence type="predicted"/>
<feature type="region of interest" description="Disordered" evidence="1">
    <location>
        <begin position="32"/>
        <end position="58"/>
    </location>
</feature>
<gene>
    <name evidence="2" type="ORF">ARMSODRAFT_972883</name>
</gene>
<protein>
    <submittedName>
        <fullName evidence="2">Uncharacterized protein</fullName>
    </submittedName>
</protein>
<dbReference type="Proteomes" id="UP000218334">
    <property type="component" value="Unassembled WGS sequence"/>
</dbReference>
<name>A0A2H3BMW9_9AGAR</name>
<evidence type="ECO:0000313" key="2">
    <source>
        <dbReference type="EMBL" id="PBK72225.1"/>
    </source>
</evidence>
<organism evidence="2 3">
    <name type="scientific">Armillaria solidipes</name>
    <dbReference type="NCBI Taxonomy" id="1076256"/>
    <lineage>
        <taxon>Eukaryota</taxon>
        <taxon>Fungi</taxon>
        <taxon>Dikarya</taxon>
        <taxon>Basidiomycota</taxon>
        <taxon>Agaricomycotina</taxon>
        <taxon>Agaricomycetes</taxon>
        <taxon>Agaricomycetidae</taxon>
        <taxon>Agaricales</taxon>
        <taxon>Marasmiineae</taxon>
        <taxon>Physalacriaceae</taxon>
        <taxon>Armillaria</taxon>
    </lineage>
</organism>
<sequence>MGHSPATTSTTHMALHKADLCPATTTENMANTINKNKHGDDDDEQDDSGDDGRDGEGSLMVKNNAGWLGWTAGGHQEYMGAGKGRTGIRLCDPHDTCRCPPPSPTLDSPTPLSSPMHPKFIHLPFFEWEIMNLWFLSLPDAVIAAHPFSILTSAAIFSMASSPSFPTTGSAAWSSILLDDPISTVKQPSTPPAVFSTFHQ</sequence>
<reference evidence="3" key="1">
    <citation type="journal article" date="2017" name="Nat. Ecol. Evol.">
        <title>Genome expansion and lineage-specific genetic innovations in the forest pathogenic fungi Armillaria.</title>
        <authorList>
            <person name="Sipos G."/>
            <person name="Prasanna A.N."/>
            <person name="Walter M.C."/>
            <person name="O'Connor E."/>
            <person name="Balint B."/>
            <person name="Krizsan K."/>
            <person name="Kiss B."/>
            <person name="Hess J."/>
            <person name="Varga T."/>
            <person name="Slot J."/>
            <person name="Riley R."/>
            <person name="Boka B."/>
            <person name="Rigling D."/>
            <person name="Barry K."/>
            <person name="Lee J."/>
            <person name="Mihaltcheva S."/>
            <person name="LaButti K."/>
            <person name="Lipzen A."/>
            <person name="Waldron R."/>
            <person name="Moloney N.M."/>
            <person name="Sperisen C."/>
            <person name="Kredics L."/>
            <person name="Vagvoelgyi C."/>
            <person name="Patrignani A."/>
            <person name="Fitzpatrick D."/>
            <person name="Nagy I."/>
            <person name="Doyle S."/>
            <person name="Anderson J.B."/>
            <person name="Grigoriev I.V."/>
            <person name="Gueldener U."/>
            <person name="Muensterkoetter M."/>
            <person name="Nagy L.G."/>
        </authorList>
    </citation>
    <scope>NUCLEOTIDE SEQUENCE [LARGE SCALE GENOMIC DNA]</scope>
    <source>
        <strain evidence="3">28-4</strain>
    </source>
</reference>
<accession>A0A2H3BMW9</accession>
<evidence type="ECO:0000313" key="3">
    <source>
        <dbReference type="Proteomes" id="UP000218334"/>
    </source>
</evidence>
<dbReference type="EMBL" id="KZ293422">
    <property type="protein sequence ID" value="PBK72225.1"/>
    <property type="molecule type" value="Genomic_DNA"/>
</dbReference>
<evidence type="ECO:0000256" key="1">
    <source>
        <dbReference type="SAM" id="MobiDB-lite"/>
    </source>
</evidence>
<keyword evidence="3" id="KW-1185">Reference proteome</keyword>